<gene>
    <name evidence="13" type="ORF">Bpfe_024089</name>
</gene>
<keyword evidence="5 11" id="KW-0430">Lectin</keyword>
<dbReference type="Pfam" id="PF02709">
    <property type="entry name" value="Glyco_transf_7C"/>
    <property type="match status" value="1"/>
</dbReference>
<name>A0AAD8B1T9_BIOPF</name>
<comment type="subcellular location">
    <subcellularLocation>
        <location evidence="1 11">Golgi apparatus membrane</location>
        <topology evidence="1 11">Single-pass type II membrane protein</topology>
    </subcellularLocation>
</comment>
<dbReference type="EMBL" id="JASAOG010000165">
    <property type="protein sequence ID" value="KAK0046441.1"/>
    <property type="molecule type" value="Genomic_DNA"/>
</dbReference>
<evidence type="ECO:0000256" key="7">
    <source>
        <dbReference type="ARBA" id="ARBA00022989"/>
    </source>
</evidence>
<dbReference type="CDD" id="cd02510">
    <property type="entry name" value="pp-GalNAc-T"/>
    <property type="match status" value="1"/>
</dbReference>
<evidence type="ECO:0000256" key="4">
    <source>
        <dbReference type="ARBA" id="ARBA00022692"/>
    </source>
</evidence>
<dbReference type="InterPro" id="IPR029044">
    <property type="entry name" value="Nucleotide-diphossugar_trans"/>
</dbReference>
<evidence type="ECO:0000256" key="11">
    <source>
        <dbReference type="RuleBase" id="RU361242"/>
    </source>
</evidence>
<evidence type="ECO:0000256" key="10">
    <source>
        <dbReference type="ARBA" id="ARBA00023157"/>
    </source>
</evidence>
<protein>
    <recommendedName>
        <fullName evidence="11">Polypeptide N-acetylgalactosaminyltransferase</fullName>
        <ecNumber evidence="11">2.4.1.-</ecNumber>
    </recommendedName>
    <alternativeName>
        <fullName evidence="11">Protein-UDP acetylgalactosaminyltransferase</fullName>
    </alternativeName>
</protein>
<dbReference type="EC" id="2.4.1.-" evidence="11"/>
<evidence type="ECO:0000256" key="9">
    <source>
        <dbReference type="ARBA" id="ARBA00023136"/>
    </source>
</evidence>
<keyword evidence="7" id="KW-1133">Transmembrane helix</keyword>
<evidence type="ECO:0000256" key="3">
    <source>
        <dbReference type="ARBA" id="ARBA00022679"/>
    </source>
</evidence>
<evidence type="ECO:0000313" key="14">
    <source>
        <dbReference type="Proteomes" id="UP001233172"/>
    </source>
</evidence>
<dbReference type="SUPFAM" id="SSF53448">
    <property type="entry name" value="Nucleotide-diphospho-sugar transferases"/>
    <property type="match status" value="1"/>
</dbReference>
<dbReference type="Pfam" id="PF00535">
    <property type="entry name" value="Glycos_transf_2"/>
    <property type="match status" value="1"/>
</dbReference>
<dbReference type="GO" id="GO:0006493">
    <property type="term" value="P:protein O-linked glycosylation"/>
    <property type="evidence" value="ECO:0007669"/>
    <property type="project" value="TreeGrafter"/>
</dbReference>
<keyword evidence="4" id="KW-0812">Transmembrane</keyword>
<dbReference type="Pfam" id="PF00652">
    <property type="entry name" value="Ricin_B_lectin"/>
    <property type="match status" value="1"/>
</dbReference>
<dbReference type="InterPro" id="IPR000772">
    <property type="entry name" value="Ricin_B_lectin"/>
</dbReference>
<dbReference type="Gene3D" id="2.80.10.50">
    <property type="match status" value="1"/>
</dbReference>
<proteinExistence type="inferred from homology"/>
<evidence type="ECO:0000256" key="5">
    <source>
        <dbReference type="ARBA" id="ARBA00022734"/>
    </source>
</evidence>
<dbReference type="CDD" id="cd23459">
    <property type="entry name" value="beta-trefoil_Ricin_Pgant1-like"/>
    <property type="match status" value="1"/>
</dbReference>
<keyword evidence="8 11" id="KW-0333">Golgi apparatus</keyword>
<comment type="pathway">
    <text evidence="11">Protein modification; protein glycosylation.</text>
</comment>
<dbReference type="GO" id="GO:0004653">
    <property type="term" value="F:polypeptide N-acetylgalactosaminyltransferase activity"/>
    <property type="evidence" value="ECO:0007669"/>
    <property type="project" value="TreeGrafter"/>
</dbReference>
<evidence type="ECO:0000256" key="8">
    <source>
        <dbReference type="ARBA" id="ARBA00023034"/>
    </source>
</evidence>
<dbReference type="PANTHER" id="PTHR11675">
    <property type="entry name" value="N-ACETYLGALACTOSAMINYLTRANSFERASE"/>
    <property type="match status" value="1"/>
</dbReference>
<reference evidence="13" key="1">
    <citation type="journal article" date="2023" name="PLoS Negl. Trop. Dis.">
        <title>A genome sequence for Biomphalaria pfeifferi, the major vector snail for the human-infecting parasite Schistosoma mansoni.</title>
        <authorList>
            <person name="Bu L."/>
            <person name="Lu L."/>
            <person name="Laidemitt M.R."/>
            <person name="Zhang S.M."/>
            <person name="Mutuku M."/>
            <person name="Mkoji G."/>
            <person name="Steinauer M."/>
            <person name="Loker E.S."/>
        </authorList>
    </citation>
    <scope>NUCLEOTIDE SEQUENCE</scope>
    <source>
        <strain evidence="13">KasaAsao</strain>
    </source>
</reference>
<dbReference type="InterPro" id="IPR045885">
    <property type="entry name" value="GalNAc-T"/>
</dbReference>
<dbReference type="SMART" id="SM00458">
    <property type="entry name" value="RICIN"/>
    <property type="match status" value="1"/>
</dbReference>
<keyword evidence="14" id="KW-1185">Reference proteome</keyword>
<comment type="cofactor">
    <cofactor evidence="11">
        <name>Mn(2+)</name>
        <dbReference type="ChEBI" id="CHEBI:29035"/>
    </cofactor>
</comment>
<evidence type="ECO:0000256" key="2">
    <source>
        <dbReference type="ARBA" id="ARBA00005680"/>
    </source>
</evidence>
<comment type="caution">
    <text evidence="13">The sequence shown here is derived from an EMBL/GenBank/DDBJ whole genome shotgun (WGS) entry which is preliminary data.</text>
</comment>
<feature type="domain" description="Ricin B lectin" evidence="12">
    <location>
        <begin position="504"/>
        <end position="628"/>
    </location>
</feature>
<dbReference type="SUPFAM" id="SSF50370">
    <property type="entry name" value="Ricin B-like lectins"/>
    <property type="match status" value="1"/>
</dbReference>
<dbReference type="Proteomes" id="UP001233172">
    <property type="component" value="Unassembled WGS sequence"/>
</dbReference>
<dbReference type="InterPro" id="IPR001173">
    <property type="entry name" value="Glyco_trans_2-like"/>
</dbReference>
<keyword evidence="6" id="KW-0735">Signal-anchor</keyword>
<sequence>MGLARSFRRRRSTLLFSLVLLLLLLGGAYYFGFFNVTTSSLAQYSVRYLRYQHYKQTEAYREGPGEKGEPVYLEGEEKKLADSLIEKEAFNRIASDKISLERSLKDVRDPRCKSIVYPSDLPKASVVIIFHNEAWSPLLRTAHSVVNRSPPQYLQEVILLDDFSDKDFLKEKLEQYIAATWPDGIVRLVRTQERSGLIRAKIAGAKAAVGDVLVFLDSHCEVNTGWIEPILSRIKEDPTAVLCPEIDLIDKDTLQYAGTGSYSVGGFWWSLHFSWRPVPKRESLRRKSEIDPIRLEPIVSRIAEDRTAVLCPIIDAIDDRSLEYSGNGGYTTGGFSWSLHFIWADDSPRAIESPDYVKPIRSPTMAGGLLAADRKFFFEIGAYDPGMDVWGGENLEISFRVWMCGGKLEFIPCSRVGHIFRSSHPYTFPGNKDTHGINSMRLAEVWMDDYKRLFYTHRKDLLGTDYGDISERKELRKKLNCHTFKWYLDNVYPEKFIPDENVKAWGMVRNPDSGICLDTLQRDEKTVFDVGMFSCQNGGSASQVFSLTLTNELRREEACLDSSGQDGSRVSLRPCTGQQNQKWIHDKSKNTIVHQASGKCLDTGGQKSGDNVVVNTCSENGNQKWTMQHYLDK</sequence>
<keyword evidence="3 11" id="KW-0808">Transferase</keyword>
<keyword evidence="11" id="KW-0328">Glycosyltransferase</keyword>
<dbReference type="Gene3D" id="3.90.550.10">
    <property type="entry name" value="Spore Coat Polysaccharide Biosynthesis Protein SpsA, Chain A"/>
    <property type="match status" value="2"/>
</dbReference>
<reference evidence="13" key="2">
    <citation type="submission" date="2023-04" db="EMBL/GenBank/DDBJ databases">
        <authorList>
            <person name="Bu L."/>
            <person name="Lu L."/>
            <person name="Laidemitt M.R."/>
            <person name="Zhang S.M."/>
            <person name="Mutuku M."/>
            <person name="Mkoji G."/>
            <person name="Steinauer M."/>
            <person name="Loker E.S."/>
        </authorList>
    </citation>
    <scope>NUCLEOTIDE SEQUENCE</scope>
    <source>
        <strain evidence="13">KasaAsao</strain>
        <tissue evidence="13">Whole Snail</tissue>
    </source>
</reference>
<evidence type="ECO:0000259" key="12">
    <source>
        <dbReference type="SMART" id="SM00458"/>
    </source>
</evidence>
<dbReference type="PROSITE" id="PS50231">
    <property type="entry name" value="RICIN_B_LECTIN"/>
    <property type="match status" value="1"/>
</dbReference>
<evidence type="ECO:0000256" key="1">
    <source>
        <dbReference type="ARBA" id="ARBA00004323"/>
    </source>
</evidence>
<keyword evidence="10 11" id="KW-1015">Disulfide bond</keyword>
<dbReference type="AlphaFoldDB" id="A0AAD8B1T9"/>
<organism evidence="13 14">
    <name type="scientific">Biomphalaria pfeifferi</name>
    <name type="common">Bloodfluke planorb</name>
    <name type="synonym">Freshwater snail</name>
    <dbReference type="NCBI Taxonomy" id="112525"/>
    <lineage>
        <taxon>Eukaryota</taxon>
        <taxon>Metazoa</taxon>
        <taxon>Spiralia</taxon>
        <taxon>Lophotrochozoa</taxon>
        <taxon>Mollusca</taxon>
        <taxon>Gastropoda</taxon>
        <taxon>Heterobranchia</taxon>
        <taxon>Euthyneura</taxon>
        <taxon>Panpulmonata</taxon>
        <taxon>Hygrophila</taxon>
        <taxon>Lymnaeoidea</taxon>
        <taxon>Planorbidae</taxon>
        <taxon>Biomphalaria</taxon>
    </lineage>
</organism>
<dbReference type="GO" id="GO:0000139">
    <property type="term" value="C:Golgi membrane"/>
    <property type="evidence" value="ECO:0007669"/>
    <property type="project" value="UniProtKB-SubCell"/>
</dbReference>
<dbReference type="GO" id="GO:0030246">
    <property type="term" value="F:carbohydrate binding"/>
    <property type="evidence" value="ECO:0007669"/>
    <property type="project" value="UniProtKB-KW"/>
</dbReference>
<keyword evidence="11" id="KW-0464">Manganese</keyword>
<dbReference type="InterPro" id="IPR027791">
    <property type="entry name" value="Galactosyl_T_C"/>
</dbReference>
<evidence type="ECO:0000313" key="13">
    <source>
        <dbReference type="EMBL" id="KAK0046441.1"/>
    </source>
</evidence>
<comment type="similarity">
    <text evidence="2 11">Belongs to the glycosyltransferase 2 family. GalNAc-T subfamily.</text>
</comment>
<dbReference type="PANTHER" id="PTHR11675:SF43">
    <property type="entry name" value="POLYPEPTIDE N-ACETYLGALACTOSAMINYLTRANSFERASE 1"/>
    <property type="match status" value="1"/>
</dbReference>
<dbReference type="InterPro" id="IPR035992">
    <property type="entry name" value="Ricin_B-like_lectins"/>
</dbReference>
<accession>A0AAD8B1T9</accession>
<evidence type="ECO:0000256" key="6">
    <source>
        <dbReference type="ARBA" id="ARBA00022968"/>
    </source>
</evidence>
<keyword evidence="9" id="KW-0472">Membrane</keyword>